<dbReference type="AlphaFoldDB" id="A0A317WSB7"/>
<evidence type="ECO:0000256" key="2">
    <source>
        <dbReference type="ARBA" id="ARBA00022679"/>
    </source>
</evidence>
<dbReference type="PANTHER" id="PTHR43712:SF1">
    <property type="entry name" value="HYPOTHETICAL O-METHYLTRANSFERASE (EUROFUNG)-RELATED"/>
    <property type="match status" value="1"/>
</dbReference>
<dbReference type="Proteomes" id="UP000247233">
    <property type="component" value="Unassembled WGS sequence"/>
</dbReference>
<evidence type="ECO:0000259" key="6">
    <source>
        <dbReference type="Pfam" id="PF08100"/>
    </source>
</evidence>
<evidence type="ECO:0000256" key="3">
    <source>
        <dbReference type="ARBA" id="ARBA00022691"/>
    </source>
</evidence>
<dbReference type="GO" id="GO:0032259">
    <property type="term" value="P:methylation"/>
    <property type="evidence" value="ECO:0007669"/>
    <property type="project" value="UniProtKB-KW"/>
</dbReference>
<dbReference type="OrthoDB" id="1535081at2759"/>
<dbReference type="Pfam" id="PF00891">
    <property type="entry name" value="Methyltransf_2"/>
    <property type="match status" value="1"/>
</dbReference>
<dbReference type="GeneID" id="37068646"/>
<evidence type="ECO:0000259" key="5">
    <source>
        <dbReference type="Pfam" id="PF00891"/>
    </source>
</evidence>
<proteinExistence type="predicted"/>
<dbReference type="Pfam" id="PF08100">
    <property type="entry name" value="Dimerisation"/>
    <property type="match status" value="1"/>
</dbReference>
<feature type="domain" description="O-methyltransferase dimerisation" evidence="6">
    <location>
        <begin position="54"/>
        <end position="127"/>
    </location>
</feature>
<evidence type="ECO:0000313" key="7">
    <source>
        <dbReference type="EMBL" id="PWY89354.1"/>
    </source>
</evidence>
<dbReference type="GO" id="GO:0044550">
    <property type="term" value="P:secondary metabolite biosynthetic process"/>
    <property type="evidence" value="ECO:0007669"/>
    <property type="project" value="UniProtKB-ARBA"/>
</dbReference>
<keyword evidence="1 7" id="KW-0489">Methyltransferase</keyword>
<dbReference type="RefSeq" id="XP_025402541.1">
    <property type="nucleotide sequence ID" value="XM_025546409.1"/>
</dbReference>
<dbReference type="InterPro" id="IPR016461">
    <property type="entry name" value="COMT-like"/>
</dbReference>
<dbReference type="EMBL" id="MSFL01000004">
    <property type="protein sequence ID" value="PWY89354.1"/>
    <property type="molecule type" value="Genomic_DNA"/>
</dbReference>
<dbReference type="InterPro" id="IPR036388">
    <property type="entry name" value="WH-like_DNA-bd_sf"/>
</dbReference>
<keyword evidence="8" id="KW-1185">Reference proteome</keyword>
<feature type="active site" description="Proton acceptor" evidence="4">
    <location>
        <position position="303"/>
    </location>
</feature>
<dbReference type="PANTHER" id="PTHR43712">
    <property type="entry name" value="PUTATIVE (AFU_ORTHOLOGUE AFUA_4G14580)-RELATED"/>
    <property type="match status" value="1"/>
</dbReference>
<organism evidence="7 8">
    <name type="scientific">Aspergillus heteromorphus CBS 117.55</name>
    <dbReference type="NCBI Taxonomy" id="1448321"/>
    <lineage>
        <taxon>Eukaryota</taxon>
        <taxon>Fungi</taxon>
        <taxon>Dikarya</taxon>
        <taxon>Ascomycota</taxon>
        <taxon>Pezizomycotina</taxon>
        <taxon>Eurotiomycetes</taxon>
        <taxon>Eurotiomycetidae</taxon>
        <taxon>Eurotiales</taxon>
        <taxon>Aspergillaceae</taxon>
        <taxon>Aspergillus</taxon>
        <taxon>Aspergillus subgen. Circumdati</taxon>
    </lineage>
</organism>
<dbReference type="Gene3D" id="3.40.50.150">
    <property type="entry name" value="Vaccinia Virus protein VP39"/>
    <property type="match status" value="1"/>
</dbReference>
<dbReference type="VEuPathDB" id="FungiDB:BO70DRAFT_393855"/>
<dbReference type="GO" id="GO:0046983">
    <property type="term" value="F:protein dimerization activity"/>
    <property type="evidence" value="ECO:0007669"/>
    <property type="project" value="InterPro"/>
</dbReference>
<evidence type="ECO:0000256" key="1">
    <source>
        <dbReference type="ARBA" id="ARBA00022603"/>
    </source>
</evidence>
<protein>
    <submittedName>
        <fullName evidence="7">Sterigmatocystin 8-O-methyltransferase</fullName>
    </submittedName>
</protein>
<accession>A0A317WSB7</accession>
<keyword evidence="2 7" id="KW-0808">Transferase</keyword>
<dbReference type="SUPFAM" id="SSF46785">
    <property type="entry name" value="Winged helix' DNA-binding domain"/>
    <property type="match status" value="1"/>
</dbReference>
<feature type="domain" description="O-methyltransferase C-terminal" evidence="5">
    <location>
        <begin position="232"/>
        <end position="374"/>
    </location>
</feature>
<evidence type="ECO:0000313" key="8">
    <source>
        <dbReference type="Proteomes" id="UP000247233"/>
    </source>
</evidence>
<dbReference type="InterPro" id="IPR029063">
    <property type="entry name" value="SAM-dependent_MTases_sf"/>
</dbReference>
<comment type="caution">
    <text evidence="7">The sequence shown here is derived from an EMBL/GenBank/DDBJ whole genome shotgun (WGS) entry which is preliminary data.</text>
</comment>
<dbReference type="SUPFAM" id="SSF53335">
    <property type="entry name" value="S-adenosyl-L-methionine-dependent methyltransferases"/>
    <property type="match status" value="1"/>
</dbReference>
<sequence length="396" mass="44319">MSLESQISALTGVVRSNKESLDYATRLKAIKAAYGLLAALKSSAETVIHDVVRSVALPMTIRMGVQLDVFRIISNYQGQGTTIQQIAERSGASVLLVDQIMRLLAATGYVSETDIQTYEPSPLTSIMTDPIFEATARVCFDILNRCTTAAPEFFRKNNNQLPRSARDTPFQLAMNTDLGYFDWLGHNPDLSRDFQQWMTLKRKSTPSWLDWFDVQGAFVDGFDSDSADDSVLIVDVGGGEGHYLRALKEKIPSLPGRLVLQDLPHVISSIKAPPRGVELMSYDFFTPQPVKGARAYYMHCILHDWGDQQAREILRNTIDAMEPGYSRLIINEYIIPSKNCDLVLAYVSITMMVQTGAFERSETQWRELLNSVGLRDITFHQPLRGGEGIIEVIVTK</sequence>
<dbReference type="InterPro" id="IPR036390">
    <property type="entry name" value="WH_DNA-bd_sf"/>
</dbReference>
<dbReference type="GO" id="GO:0008171">
    <property type="term" value="F:O-methyltransferase activity"/>
    <property type="evidence" value="ECO:0007669"/>
    <property type="project" value="InterPro"/>
</dbReference>
<dbReference type="InterPro" id="IPR012967">
    <property type="entry name" value="COMT_dimerisation"/>
</dbReference>
<dbReference type="PIRSF" id="PIRSF005739">
    <property type="entry name" value="O-mtase"/>
    <property type="match status" value="1"/>
</dbReference>
<keyword evidence="3" id="KW-0949">S-adenosyl-L-methionine</keyword>
<reference evidence="7 8" key="1">
    <citation type="submission" date="2016-12" db="EMBL/GenBank/DDBJ databases">
        <title>The genomes of Aspergillus section Nigri reveals drivers in fungal speciation.</title>
        <authorList>
            <consortium name="DOE Joint Genome Institute"/>
            <person name="Vesth T.C."/>
            <person name="Nybo J."/>
            <person name="Theobald S."/>
            <person name="Brandl J."/>
            <person name="Frisvad J.C."/>
            <person name="Nielsen K.F."/>
            <person name="Lyhne E.K."/>
            <person name="Kogle M.E."/>
            <person name="Kuo A."/>
            <person name="Riley R."/>
            <person name="Clum A."/>
            <person name="Nolan M."/>
            <person name="Lipzen A."/>
            <person name="Salamov A."/>
            <person name="Henrissat B."/>
            <person name="Wiebenga A."/>
            <person name="De Vries R.P."/>
            <person name="Grigoriev I.V."/>
            <person name="Mortensen U.H."/>
            <person name="Andersen M.R."/>
            <person name="Baker S.E."/>
        </authorList>
    </citation>
    <scope>NUCLEOTIDE SEQUENCE [LARGE SCALE GENOMIC DNA]</scope>
    <source>
        <strain evidence="7 8">CBS 117.55</strain>
    </source>
</reference>
<dbReference type="Gene3D" id="1.10.10.10">
    <property type="entry name" value="Winged helix-like DNA-binding domain superfamily/Winged helix DNA-binding domain"/>
    <property type="match status" value="1"/>
</dbReference>
<dbReference type="PROSITE" id="PS51683">
    <property type="entry name" value="SAM_OMT_II"/>
    <property type="match status" value="1"/>
</dbReference>
<gene>
    <name evidence="7" type="ORF">BO70DRAFT_393855</name>
</gene>
<name>A0A317WSB7_9EURO</name>
<dbReference type="InterPro" id="IPR001077">
    <property type="entry name" value="COMT_C"/>
</dbReference>
<evidence type="ECO:0000256" key="4">
    <source>
        <dbReference type="PIRSR" id="PIRSR005739-1"/>
    </source>
</evidence>